<keyword evidence="4" id="KW-1185">Reference proteome</keyword>
<reference evidence="3 4" key="1">
    <citation type="submission" date="2020-08" db="EMBL/GenBank/DDBJ databases">
        <title>Stenotrophomonas tumulicola JCM 30961.</title>
        <authorList>
            <person name="Deng Y."/>
        </authorList>
    </citation>
    <scope>NUCLEOTIDE SEQUENCE [LARGE SCALE GENOMIC DNA]</scope>
    <source>
        <strain evidence="3 4">JCM 30961</strain>
    </source>
</reference>
<evidence type="ECO:0000259" key="2">
    <source>
        <dbReference type="Pfam" id="PF04536"/>
    </source>
</evidence>
<sequence>MMRRWWRHVVSPSVRRTFPTATLQSITAAIAAGEQRHGGQVMFAVEADLPLTALWSGVTPRQAAERAFAQLRTWDTENNNGVLVYLLLADHAIEIVADRGLRPHVPASQWQAICAHLREGLLQGGDPASALVAAINEVSDVLAGHFPPSTRSDDDALPNAPQILG</sequence>
<dbReference type="Proteomes" id="UP000547058">
    <property type="component" value="Unassembled WGS sequence"/>
</dbReference>
<dbReference type="EMBL" id="JACGXS010000007">
    <property type="protein sequence ID" value="MBA8682879.1"/>
    <property type="molecule type" value="Genomic_DNA"/>
</dbReference>
<comment type="caution">
    <text evidence="3">The sequence shown here is derived from an EMBL/GenBank/DDBJ whole genome shotgun (WGS) entry which is preliminary data.</text>
</comment>
<dbReference type="AlphaFoldDB" id="A0A7W3IJP8"/>
<feature type="region of interest" description="Disordered" evidence="1">
    <location>
        <begin position="145"/>
        <end position="165"/>
    </location>
</feature>
<organism evidence="3 4">
    <name type="scientific">Stenotrophomonas tumulicola</name>
    <dbReference type="NCBI Taxonomy" id="1685415"/>
    <lineage>
        <taxon>Bacteria</taxon>
        <taxon>Pseudomonadati</taxon>
        <taxon>Pseudomonadota</taxon>
        <taxon>Gammaproteobacteria</taxon>
        <taxon>Lysobacterales</taxon>
        <taxon>Lysobacteraceae</taxon>
        <taxon>Stenotrophomonas</taxon>
    </lineage>
</organism>
<evidence type="ECO:0000313" key="4">
    <source>
        <dbReference type="Proteomes" id="UP000547058"/>
    </source>
</evidence>
<feature type="domain" description="TPM" evidence="2">
    <location>
        <begin position="18"/>
        <end position="140"/>
    </location>
</feature>
<protein>
    <submittedName>
        <fullName evidence="3">TPM domain-containing protein</fullName>
    </submittedName>
</protein>
<dbReference type="PANTHER" id="PTHR30373">
    <property type="entry name" value="UPF0603 PROTEIN YGCG"/>
    <property type="match status" value="1"/>
</dbReference>
<proteinExistence type="predicted"/>
<evidence type="ECO:0000256" key="1">
    <source>
        <dbReference type="SAM" id="MobiDB-lite"/>
    </source>
</evidence>
<gene>
    <name evidence="3" type="ORF">H4O11_13835</name>
</gene>
<dbReference type="Pfam" id="PF04536">
    <property type="entry name" value="TPM_phosphatase"/>
    <property type="match status" value="1"/>
</dbReference>
<dbReference type="InterPro" id="IPR007621">
    <property type="entry name" value="TPM_dom"/>
</dbReference>
<dbReference type="RefSeq" id="WP_182340010.1">
    <property type="nucleotide sequence ID" value="NZ_JACGXS010000007.1"/>
</dbReference>
<dbReference type="PANTHER" id="PTHR30373:SF8">
    <property type="entry name" value="BLL7265 PROTEIN"/>
    <property type="match status" value="1"/>
</dbReference>
<accession>A0A7W3IJP8</accession>
<evidence type="ECO:0000313" key="3">
    <source>
        <dbReference type="EMBL" id="MBA8682879.1"/>
    </source>
</evidence>
<dbReference type="Gene3D" id="3.10.310.50">
    <property type="match status" value="1"/>
</dbReference>
<name>A0A7W3IJP8_9GAMM</name>